<proteinExistence type="predicted"/>
<dbReference type="PANTHER" id="PTHR43649:SF12">
    <property type="entry name" value="DIACETYLCHITOBIOSE BINDING PROTEIN DASA"/>
    <property type="match status" value="1"/>
</dbReference>
<gene>
    <name evidence="3" type="ORF">BLM47_06040</name>
</gene>
<protein>
    <submittedName>
        <fullName evidence="3">ABC transporter substrate-binding protein</fullName>
    </submittedName>
</protein>
<reference evidence="3 4" key="1">
    <citation type="submission" date="2016-12" db="EMBL/GenBank/DDBJ databases">
        <title>Candidatus Reconcilibacillus cellulovorans genome.</title>
        <authorList>
            <person name="Kolinko S."/>
            <person name="Wu Y.-W."/>
            <person name="Tachea F."/>
            <person name="Denzel E."/>
            <person name="Hiras J."/>
            <person name="Baecker N."/>
            <person name="Chan L.J."/>
            <person name="Eichorst S.A."/>
            <person name="Frey D."/>
            <person name="Adams P.D."/>
            <person name="Pray T."/>
            <person name="Tanjore D."/>
            <person name="Petzold C.J."/>
            <person name="Gladden J.M."/>
            <person name="Simmons B.A."/>
            <person name="Singer S.W."/>
        </authorList>
    </citation>
    <scope>NUCLEOTIDE SEQUENCE [LARGE SCALE GENOMIC DNA]</scope>
    <source>
        <strain evidence="3">JTherm</strain>
    </source>
</reference>
<organism evidence="3 4">
    <name type="scientific">Candidatus Reconcilbacillus cellulovorans</name>
    <dbReference type="NCBI Taxonomy" id="1906605"/>
    <lineage>
        <taxon>Bacteria</taxon>
        <taxon>Bacillati</taxon>
        <taxon>Bacillota</taxon>
        <taxon>Bacilli</taxon>
        <taxon>Bacillales</taxon>
        <taxon>Paenibacillaceae</taxon>
        <taxon>Candidatus Reconcilbacillus</taxon>
    </lineage>
</organism>
<dbReference type="Proteomes" id="UP000243688">
    <property type="component" value="Unassembled WGS sequence"/>
</dbReference>
<dbReference type="PANTHER" id="PTHR43649">
    <property type="entry name" value="ARABINOSE-BINDING PROTEIN-RELATED"/>
    <property type="match status" value="1"/>
</dbReference>
<evidence type="ECO:0000313" key="4">
    <source>
        <dbReference type="Proteomes" id="UP000243688"/>
    </source>
</evidence>
<feature type="signal peptide" evidence="2">
    <location>
        <begin position="1"/>
        <end position="21"/>
    </location>
</feature>
<dbReference type="InterPro" id="IPR050490">
    <property type="entry name" value="Bact_solute-bd_prot1"/>
</dbReference>
<comment type="caution">
    <text evidence="3">The sequence shown here is derived from an EMBL/GenBank/DDBJ whole genome shotgun (WGS) entry which is preliminary data.</text>
</comment>
<dbReference type="Gene3D" id="3.40.190.10">
    <property type="entry name" value="Periplasmic binding protein-like II"/>
    <property type="match status" value="2"/>
</dbReference>
<dbReference type="EMBL" id="MOXJ01000011">
    <property type="protein sequence ID" value="PDO10652.1"/>
    <property type="molecule type" value="Genomic_DNA"/>
</dbReference>
<evidence type="ECO:0000256" key="2">
    <source>
        <dbReference type="SAM" id="SignalP"/>
    </source>
</evidence>
<keyword evidence="2" id="KW-0732">Signal</keyword>
<feature type="region of interest" description="Disordered" evidence="1">
    <location>
        <begin position="24"/>
        <end position="45"/>
    </location>
</feature>
<evidence type="ECO:0000313" key="3">
    <source>
        <dbReference type="EMBL" id="PDO10652.1"/>
    </source>
</evidence>
<evidence type="ECO:0000256" key="1">
    <source>
        <dbReference type="SAM" id="MobiDB-lite"/>
    </source>
</evidence>
<sequence>MKRWLTAVMVAALALGPVACGKSGESGGQAQSSPAQSSSGQGNAPSADAIAKATFKYDPAITLTTVAGLNANAAIFKQGETIEDNVHTRLIKERLGIDIKYNWVVTNTNDAYKTKLRLMLSSGEKMPDVVAYRGDMETVHLLIDSGQFMAVDELVEKYAHPEYKKGLELDPTIWYPITRNGKKMALPILDYAYNDNHVLWIREDWLKKLNLKAPETIDEMEKVMDAFVNGDPDGNGKKDTWGLAVGFKNGFNNWMTDIGFLFGAYGTMPGQWNLVNGKLEHGSINPAAKQALATLRRWMEKGYIPQDAAMKDEVQGAEYFTSGRAGMIVGRNWLPAWPFGDLEKNVPTAEYKAYPLPAGPDGKRGAAGGNPPVNGYLFINKDAKHPEAVLLYYNWFFENTANPKPGSEFEYGFAKGYDYAIAPDGTVIRSNTEAKKYPELFPGVDLNNSLPNPLFYTITYEGARIPTLYADALVKVANGGKPETPYEKAEIASRKPQNIYAMKVVMDYKDAVYKNYYTGPITDTMASKNELLNKLLNETYNKIIYGQAPLEAFDTMVQNWLKSGGEQITKEVNDWYAKVSQR</sequence>
<accession>A0A2A6E148</accession>
<feature type="compositionally biased region" description="Low complexity" evidence="1">
    <location>
        <begin position="28"/>
        <end position="42"/>
    </location>
</feature>
<name>A0A2A6E148_9BACL</name>
<dbReference type="CDD" id="cd13580">
    <property type="entry name" value="PBP2_AlgQ_like_1"/>
    <property type="match status" value="1"/>
</dbReference>
<dbReference type="SUPFAM" id="SSF53850">
    <property type="entry name" value="Periplasmic binding protein-like II"/>
    <property type="match status" value="1"/>
</dbReference>
<dbReference type="AlphaFoldDB" id="A0A2A6E148"/>
<feature type="chain" id="PRO_5038443989" evidence="2">
    <location>
        <begin position="22"/>
        <end position="582"/>
    </location>
</feature>